<sequence length="82" mass="8770">MAKPNDMPEFHSVKVYLTENIPAPIPGLIANFIAKLTPKLIPGHKQPPAANAADTTGSHLSCGRVLLTSLIYPRNTGGRCHV</sequence>
<keyword evidence="2" id="KW-1185">Reference proteome</keyword>
<proteinExistence type="predicted"/>
<protein>
    <submittedName>
        <fullName evidence="1">Uncharacterized protein</fullName>
    </submittedName>
</protein>
<evidence type="ECO:0000313" key="2">
    <source>
        <dbReference type="Proteomes" id="UP000032352"/>
    </source>
</evidence>
<evidence type="ECO:0000313" key="1">
    <source>
        <dbReference type="EMBL" id="WDE08579.1"/>
    </source>
</evidence>
<dbReference type="RefSeq" id="WP_044841950.1">
    <property type="nucleotide sequence ID" value="NZ_CP059734.1"/>
</dbReference>
<reference evidence="1 2" key="2">
    <citation type="journal article" date="2022" name="Mar. Drugs">
        <title>Bioassay-Guided Fractionation Leads to the Detection of Cholic Acid Generated by the Rare Thalassomonas sp.</title>
        <authorList>
            <person name="Pheiffer F."/>
            <person name="Schneider Y.K."/>
            <person name="Hansen E.H."/>
            <person name="Andersen J.H."/>
            <person name="Isaksson J."/>
            <person name="Busche T."/>
            <person name="R C."/>
            <person name="Kalinowski J."/>
            <person name="Zyl L.V."/>
            <person name="Trindade M."/>
        </authorList>
    </citation>
    <scope>NUCLEOTIDE SEQUENCE [LARGE SCALE GENOMIC DNA]</scope>
    <source>
        <strain evidence="1 2">XOM25</strain>
    </source>
</reference>
<reference evidence="1 2" key="1">
    <citation type="journal article" date="2015" name="Genome Announc.">
        <title>Draft Genome Sequences of Marine Isolates of Thalassomonas viridans and Thalassomonas actiniarum.</title>
        <authorList>
            <person name="Olonade I."/>
            <person name="van Zyl L.J."/>
            <person name="Trindade M."/>
        </authorList>
    </citation>
    <scope>NUCLEOTIDE SEQUENCE [LARGE SCALE GENOMIC DNA]</scope>
    <source>
        <strain evidence="1 2">XOM25</strain>
    </source>
</reference>
<dbReference type="Proteomes" id="UP000032352">
    <property type="component" value="Chromosome pTvir"/>
</dbReference>
<dbReference type="AlphaFoldDB" id="A0AAF0CE61"/>
<accession>A0AAF0CE61</accession>
<name>A0AAF0CE61_9GAMM</name>
<gene>
    <name evidence="1" type="ORF">SG34_032170</name>
</gene>
<organism evidence="1 2">
    <name type="scientific">Thalassomonas viridans</name>
    <dbReference type="NCBI Taxonomy" id="137584"/>
    <lineage>
        <taxon>Bacteria</taxon>
        <taxon>Pseudomonadati</taxon>
        <taxon>Pseudomonadota</taxon>
        <taxon>Gammaproteobacteria</taxon>
        <taxon>Alteromonadales</taxon>
        <taxon>Colwelliaceae</taxon>
        <taxon>Thalassomonas</taxon>
    </lineage>
</organism>
<dbReference type="EMBL" id="CP059734">
    <property type="protein sequence ID" value="WDE08579.1"/>
    <property type="molecule type" value="Genomic_DNA"/>
</dbReference>
<dbReference type="KEGG" id="tvd:SG34_032170"/>